<keyword evidence="5" id="KW-1185">Reference proteome</keyword>
<feature type="compositionally biased region" description="Low complexity" evidence="2">
    <location>
        <begin position="282"/>
        <end position="291"/>
    </location>
</feature>
<reference evidence="3 5" key="1">
    <citation type="journal article" date="2011" name="Nature">
        <title>The Medicago genome provides insight into the evolution of rhizobial symbioses.</title>
        <authorList>
            <person name="Young N.D."/>
            <person name="Debelle F."/>
            <person name="Oldroyd G.E."/>
            <person name="Geurts R."/>
            <person name="Cannon S.B."/>
            <person name="Udvardi M.K."/>
            <person name="Benedito V.A."/>
            <person name="Mayer K.F."/>
            <person name="Gouzy J."/>
            <person name="Schoof H."/>
            <person name="Van de Peer Y."/>
            <person name="Proost S."/>
            <person name="Cook D.R."/>
            <person name="Meyers B.C."/>
            <person name="Spannagl M."/>
            <person name="Cheung F."/>
            <person name="De Mita S."/>
            <person name="Krishnakumar V."/>
            <person name="Gundlach H."/>
            <person name="Zhou S."/>
            <person name="Mudge J."/>
            <person name="Bharti A.K."/>
            <person name="Murray J.D."/>
            <person name="Naoumkina M.A."/>
            <person name="Rosen B."/>
            <person name="Silverstein K.A."/>
            <person name="Tang H."/>
            <person name="Rombauts S."/>
            <person name="Zhao P.X."/>
            <person name="Zhou P."/>
            <person name="Barbe V."/>
            <person name="Bardou P."/>
            <person name="Bechner M."/>
            <person name="Bellec A."/>
            <person name="Berger A."/>
            <person name="Berges H."/>
            <person name="Bidwell S."/>
            <person name="Bisseling T."/>
            <person name="Choisne N."/>
            <person name="Couloux A."/>
            <person name="Denny R."/>
            <person name="Deshpande S."/>
            <person name="Dai X."/>
            <person name="Doyle J.J."/>
            <person name="Dudez A.M."/>
            <person name="Farmer A.D."/>
            <person name="Fouteau S."/>
            <person name="Franken C."/>
            <person name="Gibelin C."/>
            <person name="Gish J."/>
            <person name="Goldstein S."/>
            <person name="Gonzalez A.J."/>
            <person name="Green P.J."/>
            <person name="Hallab A."/>
            <person name="Hartog M."/>
            <person name="Hua A."/>
            <person name="Humphray S.J."/>
            <person name="Jeong D.H."/>
            <person name="Jing Y."/>
            <person name="Jocker A."/>
            <person name="Kenton S.M."/>
            <person name="Kim D.J."/>
            <person name="Klee K."/>
            <person name="Lai H."/>
            <person name="Lang C."/>
            <person name="Lin S."/>
            <person name="Macmil S.L."/>
            <person name="Magdelenat G."/>
            <person name="Matthews L."/>
            <person name="McCorrison J."/>
            <person name="Monaghan E.L."/>
            <person name="Mun J.H."/>
            <person name="Najar F.Z."/>
            <person name="Nicholson C."/>
            <person name="Noirot C."/>
            <person name="O'Bleness M."/>
            <person name="Paule C.R."/>
            <person name="Poulain J."/>
            <person name="Prion F."/>
            <person name="Qin B."/>
            <person name="Qu C."/>
            <person name="Retzel E.F."/>
            <person name="Riddle C."/>
            <person name="Sallet E."/>
            <person name="Samain S."/>
            <person name="Samson N."/>
            <person name="Sanders I."/>
            <person name="Saurat O."/>
            <person name="Scarpelli C."/>
            <person name="Schiex T."/>
            <person name="Segurens B."/>
            <person name="Severin A.J."/>
            <person name="Sherrier D.J."/>
            <person name="Shi R."/>
            <person name="Sims S."/>
            <person name="Singer S.R."/>
            <person name="Sinharoy S."/>
            <person name="Sterck L."/>
            <person name="Viollet A."/>
            <person name="Wang B.B."/>
            <person name="Wang K."/>
            <person name="Wang M."/>
            <person name="Wang X."/>
            <person name="Warfsmann J."/>
            <person name="Weissenbach J."/>
            <person name="White D.D."/>
            <person name="White J.D."/>
            <person name="Wiley G.B."/>
            <person name="Wincker P."/>
            <person name="Xing Y."/>
            <person name="Yang L."/>
            <person name="Yao Z."/>
            <person name="Ying F."/>
            <person name="Zhai J."/>
            <person name="Zhou L."/>
            <person name="Zuber A."/>
            <person name="Denarie J."/>
            <person name="Dixon R.A."/>
            <person name="May G.D."/>
            <person name="Schwartz D.C."/>
            <person name="Rogers J."/>
            <person name="Quetier F."/>
            <person name="Town C.D."/>
            <person name="Roe B.A."/>
        </authorList>
    </citation>
    <scope>NUCLEOTIDE SEQUENCE [LARGE SCALE GENOMIC DNA]</scope>
    <source>
        <strain evidence="3">A17</strain>
        <strain evidence="4 5">cv. Jemalong A17</strain>
    </source>
</reference>
<dbReference type="InterPro" id="IPR037490">
    <property type="entry name" value="WAP"/>
</dbReference>
<dbReference type="PANTHER" id="PTHR33883:SF7">
    <property type="entry name" value="OS04G0521600 PROTEIN"/>
    <property type="match status" value="1"/>
</dbReference>
<dbReference type="EMBL" id="CM001222">
    <property type="protein sequence ID" value="KEH26441.1"/>
    <property type="molecule type" value="Genomic_DNA"/>
</dbReference>
<organism evidence="3 5">
    <name type="scientific">Medicago truncatula</name>
    <name type="common">Barrel medic</name>
    <name type="synonym">Medicago tribuloides</name>
    <dbReference type="NCBI Taxonomy" id="3880"/>
    <lineage>
        <taxon>Eukaryota</taxon>
        <taxon>Viridiplantae</taxon>
        <taxon>Streptophyta</taxon>
        <taxon>Embryophyta</taxon>
        <taxon>Tracheophyta</taxon>
        <taxon>Spermatophyta</taxon>
        <taxon>Magnoliopsida</taxon>
        <taxon>eudicotyledons</taxon>
        <taxon>Gunneridae</taxon>
        <taxon>Pentapetalae</taxon>
        <taxon>rosids</taxon>
        <taxon>fabids</taxon>
        <taxon>Fabales</taxon>
        <taxon>Fabaceae</taxon>
        <taxon>Papilionoideae</taxon>
        <taxon>50 kb inversion clade</taxon>
        <taxon>NPAAA clade</taxon>
        <taxon>Hologalegina</taxon>
        <taxon>IRL clade</taxon>
        <taxon>Trifolieae</taxon>
        <taxon>Medicago</taxon>
    </lineage>
</organism>
<proteinExistence type="predicted"/>
<name>A0A072UAK4_MEDTR</name>
<dbReference type="EnsemblPlants" id="KEH26441">
    <property type="protein sequence ID" value="KEH26441"/>
    <property type="gene ID" value="MTR_6g060178"/>
</dbReference>
<dbReference type="AlphaFoldDB" id="A0A072UAK4"/>
<accession>A0A072UAK4</accession>
<feature type="coiled-coil region" evidence="1">
    <location>
        <begin position="73"/>
        <end position="104"/>
    </location>
</feature>
<dbReference type="Proteomes" id="UP000002051">
    <property type="component" value="Chromosome 6"/>
</dbReference>
<feature type="compositionally biased region" description="Basic and acidic residues" evidence="2">
    <location>
        <begin position="292"/>
        <end position="314"/>
    </location>
</feature>
<dbReference type="HOGENOM" id="CLU_007959_1_0_1"/>
<evidence type="ECO:0000313" key="4">
    <source>
        <dbReference type="EnsemblPlants" id="KEH26441"/>
    </source>
</evidence>
<evidence type="ECO:0000256" key="1">
    <source>
        <dbReference type="SAM" id="Coils"/>
    </source>
</evidence>
<dbReference type="STRING" id="3880.A0A072UAK4"/>
<evidence type="ECO:0000313" key="3">
    <source>
        <dbReference type="EMBL" id="KEH26441.1"/>
    </source>
</evidence>
<gene>
    <name evidence="3" type="ordered locus">MTR_6g060178</name>
</gene>
<sequence length="935" mass="109592">MDEIFGCMDGRFEVSLADSTMMSIVHRAMNKAQEKMKTKTGVLERLNEISKFYELAVMQLEGCLTIVHAETESSFLESNHEKLLDDLREIKDRLQGRLEESESIILEKDRELSQRLKKNQTTSYVKVKSDGNLCELRSSMDQQMLNIKQRLEPQHDVVENVVPQSHNIVIDTKKIEEMGSDIDVLKQTMDLAFGKMQSALFSCEMRPKERQWQLKIEKDMISILITSFMREFQENIEVEARRNENHVHKCWQEHWSTLMNEVTSLKNELVTMHEVFPEESDSSALSSPTKSSSEERTHETFHRSPQNAEDRDHMEVELQEEEENENRSLVAKMIKNHESIIQQKNEELNRIKNRILQEKKASSSKKRKELSIIQENIQIAIEKLDNLIKRNEKQGESLFNQKAIHEKETLPRKKLSSQEYEIDLGKVIQEQVHKCYLKEMMNELNESSERNVIKRKIREDINFIVFLETIKDINSNQEFLLAKEHFENEIQAIIEEDICMLVIRRSNEEMNKLMENFKFECTIREKLDHIVLEERTKLSSQEYEIDLEKLMQEHVQKGYLKEMMNELSESIERNKIKRKIREDTNFLVFFETIKYMNSNQDVLAKEALGDEIEGTLQEDISMLVFKKTIEEFNKMMTSCKVDNIIREQIDQIVFEETLSYFVNISSYDSIYHRKNTKIQENFSTMILNQVQKVQGQENLTIILLESLLSCFEAEENLMLSAHSEIKEHSKQLDLGSERGDLHEHEIFEDLLTGEEQTFSSLTSKVENVLQQLGISKALLKELGTSLGHSIRDSESFHQQMFAHEQEQLKLSSFESPIFEEFEATVYQKLEMFTLRLQKMKCCVDPVIKMVDCMRRKELLYQKAFIRRCQNLQNAEAEVDLLGDQVDALLTLIEKIYVTLHHHAPALQQHFEVFNFLELIKTEMVGGAVQAKSMVT</sequence>
<reference evidence="3 5" key="2">
    <citation type="journal article" date="2014" name="BMC Genomics">
        <title>An improved genome release (version Mt4.0) for the model legume Medicago truncatula.</title>
        <authorList>
            <person name="Tang H."/>
            <person name="Krishnakumar V."/>
            <person name="Bidwell S."/>
            <person name="Rosen B."/>
            <person name="Chan A."/>
            <person name="Zhou S."/>
            <person name="Gentzbittel L."/>
            <person name="Childs K.L."/>
            <person name="Yandell M."/>
            <person name="Gundlach H."/>
            <person name="Mayer K.F."/>
            <person name="Schwartz D.C."/>
            <person name="Town C.D."/>
        </authorList>
    </citation>
    <scope>GENOME REANNOTATION</scope>
    <source>
        <strain evidence="3">A17</strain>
        <strain evidence="4 5">cv. Jemalong A17</strain>
    </source>
</reference>
<keyword evidence="1" id="KW-0175">Coiled coil</keyword>
<protein>
    <submittedName>
        <fullName evidence="3">Viral A-type inclusion repeat protein, putative</fullName>
    </submittedName>
</protein>
<evidence type="ECO:0000313" key="5">
    <source>
        <dbReference type="Proteomes" id="UP000002051"/>
    </source>
</evidence>
<reference evidence="4" key="3">
    <citation type="submission" date="2015-04" db="UniProtKB">
        <authorList>
            <consortium name="EnsemblPlants"/>
        </authorList>
    </citation>
    <scope>IDENTIFICATION</scope>
    <source>
        <strain evidence="4">cv. Jemalong A17</strain>
    </source>
</reference>
<feature type="coiled-coil region" evidence="1">
    <location>
        <begin position="334"/>
        <end position="394"/>
    </location>
</feature>
<dbReference type="PANTHER" id="PTHR33883">
    <property type="entry name" value="WPP DOMAIN-ASSOCIATED PROTEIN"/>
    <property type="match status" value="1"/>
</dbReference>
<feature type="region of interest" description="Disordered" evidence="2">
    <location>
        <begin position="276"/>
        <end position="314"/>
    </location>
</feature>
<evidence type="ECO:0000256" key="2">
    <source>
        <dbReference type="SAM" id="MobiDB-lite"/>
    </source>
</evidence>